<dbReference type="EC" id="2.7.1.8" evidence="2"/>
<dbReference type="InterPro" id="IPR052519">
    <property type="entry name" value="Euk-type_GlcNAc_Kinase"/>
</dbReference>
<dbReference type="SUPFAM" id="SSF53067">
    <property type="entry name" value="Actin-like ATPase domain"/>
    <property type="match status" value="2"/>
</dbReference>
<evidence type="ECO:0000313" key="2">
    <source>
        <dbReference type="EMBL" id="SMX40241.1"/>
    </source>
</evidence>
<name>A0A238KBN9_9RHOB</name>
<reference evidence="3" key="1">
    <citation type="submission" date="2017-05" db="EMBL/GenBank/DDBJ databases">
        <authorList>
            <person name="Rodrigo-Torres L."/>
            <person name="Arahal R. D."/>
            <person name="Lucena T."/>
        </authorList>
    </citation>
    <scope>NUCLEOTIDE SEQUENCE [LARGE SCALE GENOMIC DNA]</scope>
    <source>
        <strain evidence="3">CECT 8715</strain>
    </source>
</reference>
<protein>
    <submittedName>
        <fullName evidence="2">Glucosamine kinase GspK</fullName>
        <ecNumber evidence="2">2.7.1.8</ecNumber>
    </submittedName>
</protein>
<sequence length="295" mass="30569">MDESLQYLIAIDGGGTRCRFAMVGPTGRHDLILGSANVYSDRAAAISTLNAGLRALAERAAMPEAALTGIPIYAGLAGVTDADTGAEIARHLPSRIVQVEDDRRSAVVGALGPVDGCLIGIGTGSFLARQSDGEIRLLGGYGALIGDDASGYWLGKQLLRRVLLAADGIIPDSALTRSIRRRFDDDPMQIVRFAGQARPAEIADFSPEIIAAAQKGDVVAVALMREGADYVAAGLQALGRDDAEPVCAVGGVASHYIAYLSTQVQSAMIEPTGTALDGALQLAAQLAERARLGAA</sequence>
<dbReference type="PANTHER" id="PTHR43190">
    <property type="entry name" value="N-ACETYL-D-GLUCOSAMINE KINASE"/>
    <property type="match status" value="1"/>
</dbReference>
<dbReference type="GO" id="GO:0047931">
    <property type="term" value="F:glucosamine kinase activity"/>
    <property type="evidence" value="ECO:0007669"/>
    <property type="project" value="UniProtKB-EC"/>
</dbReference>
<dbReference type="CDD" id="cd24082">
    <property type="entry name" value="ASKHA_NBD_GspK-like"/>
    <property type="match status" value="1"/>
</dbReference>
<keyword evidence="3" id="KW-1185">Reference proteome</keyword>
<keyword evidence="2" id="KW-0808">Transferase</keyword>
<dbReference type="PANTHER" id="PTHR43190:SF3">
    <property type="entry name" value="N-ACETYL-D-GLUCOSAMINE KINASE"/>
    <property type="match status" value="1"/>
</dbReference>
<dbReference type="Pfam" id="PF01869">
    <property type="entry name" value="BcrAD_BadFG"/>
    <property type="match status" value="1"/>
</dbReference>
<evidence type="ECO:0000313" key="3">
    <source>
        <dbReference type="Proteomes" id="UP000202485"/>
    </source>
</evidence>
<dbReference type="RefSeq" id="WP_176432446.1">
    <property type="nucleotide sequence ID" value="NZ_FXYG01000002.1"/>
</dbReference>
<accession>A0A238KBN9</accession>
<evidence type="ECO:0000259" key="1">
    <source>
        <dbReference type="Pfam" id="PF01869"/>
    </source>
</evidence>
<dbReference type="EMBL" id="FXYG01000002">
    <property type="protein sequence ID" value="SMX40241.1"/>
    <property type="molecule type" value="Genomic_DNA"/>
</dbReference>
<dbReference type="AlphaFoldDB" id="A0A238KBN9"/>
<gene>
    <name evidence="2" type="primary">gspK</name>
    <name evidence="2" type="ORF">RUA8715_01625</name>
</gene>
<feature type="domain" description="ATPase BadF/BadG/BcrA/BcrD type" evidence="1">
    <location>
        <begin position="11"/>
        <end position="270"/>
    </location>
</feature>
<dbReference type="Proteomes" id="UP000202485">
    <property type="component" value="Unassembled WGS sequence"/>
</dbReference>
<dbReference type="InterPro" id="IPR043129">
    <property type="entry name" value="ATPase_NBD"/>
</dbReference>
<dbReference type="Gene3D" id="3.30.420.40">
    <property type="match status" value="2"/>
</dbReference>
<keyword evidence="2" id="KW-0418">Kinase</keyword>
<organism evidence="2 3">
    <name type="scientific">Ruegeria arenilitoris</name>
    <dbReference type="NCBI Taxonomy" id="1173585"/>
    <lineage>
        <taxon>Bacteria</taxon>
        <taxon>Pseudomonadati</taxon>
        <taxon>Pseudomonadota</taxon>
        <taxon>Alphaproteobacteria</taxon>
        <taxon>Rhodobacterales</taxon>
        <taxon>Roseobacteraceae</taxon>
        <taxon>Ruegeria</taxon>
    </lineage>
</organism>
<proteinExistence type="predicted"/>
<dbReference type="InterPro" id="IPR002731">
    <property type="entry name" value="ATPase_BadF"/>
</dbReference>